<evidence type="ECO:0000259" key="4">
    <source>
        <dbReference type="PROSITE" id="PS50056"/>
    </source>
</evidence>
<reference evidence="5" key="2">
    <citation type="submission" date="2025-09" db="UniProtKB">
        <authorList>
            <consortium name="Ensembl"/>
        </authorList>
    </citation>
    <scope>IDENTIFICATION</scope>
</reference>
<feature type="domain" description="Tyrosine specific protein phosphatases" evidence="4">
    <location>
        <begin position="58"/>
        <end position="132"/>
    </location>
</feature>
<dbReference type="Pfam" id="PF00102">
    <property type="entry name" value="Y_phosphatase"/>
    <property type="match status" value="1"/>
</dbReference>
<dbReference type="SUPFAM" id="SSF52799">
    <property type="entry name" value="(Phosphotyrosine protein) phosphatases II"/>
    <property type="match status" value="1"/>
</dbReference>
<protein>
    <recommendedName>
        <fullName evidence="1">protein-tyrosine-phosphatase</fullName>
        <ecNumber evidence="1">3.1.3.48</ecNumber>
    </recommendedName>
</protein>
<keyword evidence="6" id="KW-1185">Reference proteome</keyword>
<feature type="domain" description="Tyrosine-protein phosphatase" evidence="3">
    <location>
        <begin position="1"/>
        <end position="141"/>
    </location>
</feature>
<name>A0A8C4N6S0_EPTBU</name>
<dbReference type="SMART" id="SM00404">
    <property type="entry name" value="PTPc_motif"/>
    <property type="match status" value="1"/>
</dbReference>
<dbReference type="PROSITE" id="PS50055">
    <property type="entry name" value="TYR_PHOSPHATASE_PTP"/>
    <property type="match status" value="1"/>
</dbReference>
<organism evidence="5 6">
    <name type="scientific">Eptatretus burgeri</name>
    <name type="common">Inshore hagfish</name>
    <dbReference type="NCBI Taxonomy" id="7764"/>
    <lineage>
        <taxon>Eukaryota</taxon>
        <taxon>Metazoa</taxon>
        <taxon>Chordata</taxon>
        <taxon>Craniata</taxon>
        <taxon>Vertebrata</taxon>
        <taxon>Cyclostomata</taxon>
        <taxon>Myxini</taxon>
        <taxon>Myxiniformes</taxon>
        <taxon>Myxinidae</taxon>
        <taxon>Eptatretinae</taxon>
        <taxon>Eptatretus</taxon>
    </lineage>
</organism>
<dbReference type="GO" id="GO:0004725">
    <property type="term" value="F:protein tyrosine phosphatase activity"/>
    <property type="evidence" value="ECO:0007669"/>
    <property type="project" value="UniProtKB-EC"/>
</dbReference>
<keyword evidence="2" id="KW-0378">Hydrolase</keyword>
<dbReference type="InterPro" id="IPR000387">
    <property type="entry name" value="Tyr_Pase_dom"/>
</dbReference>
<dbReference type="SMART" id="SM00194">
    <property type="entry name" value="PTPc"/>
    <property type="match status" value="1"/>
</dbReference>
<dbReference type="Gene3D" id="3.90.190.10">
    <property type="entry name" value="Protein tyrosine phosphatase superfamily"/>
    <property type="match status" value="1"/>
</dbReference>
<dbReference type="InterPro" id="IPR029021">
    <property type="entry name" value="Prot-tyrosine_phosphatase-like"/>
</dbReference>
<evidence type="ECO:0000256" key="1">
    <source>
        <dbReference type="ARBA" id="ARBA00013064"/>
    </source>
</evidence>
<dbReference type="InterPro" id="IPR003595">
    <property type="entry name" value="Tyr_Pase_cat"/>
</dbReference>
<dbReference type="Ensembl" id="ENSEBUT00000003471.1">
    <property type="protein sequence ID" value="ENSEBUP00000003108.1"/>
    <property type="gene ID" value="ENSEBUG00000002297.1"/>
</dbReference>
<dbReference type="AlphaFoldDB" id="A0A8C4N6S0"/>
<sequence>MTCEDFTVTLINEDRMCMSNEDQLVIHDFVLEATQDDYVLEVRHFQCPPWPNADGPLSRAFELVNLVREASAAHDGPTVVHDEFGGVTAGTFCALSTLYQQLEDQAIVDVFHVAKMINLMRPGVFTELEHYHFLYRMLLSLFGLQEAAGSADCNGLPIANDDEAEMQSTESLV</sequence>
<accession>A0A8C4N6S0</accession>
<proteinExistence type="predicted"/>
<dbReference type="InterPro" id="IPR000242">
    <property type="entry name" value="PTP_cat"/>
</dbReference>
<dbReference type="PANTHER" id="PTHR19134">
    <property type="entry name" value="RECEPTOR-TYPE TYROSINE-PROTEIN PHOSPHATASE"/>
    <property type="match status" value="1"/>
</dbReference>
<dbReference type="Proteomes" id="UP000694388">
    <property type="component" value="Unplaced"/>
</dbReference>
<evidence type="ECO:0000313" key="5">
    <source>
        <dbReference type="Ensembl" id="ENSEBUP00000003108.1"/>
    </source>
</evidence>
<dbReference type="PROSITE" id="PS50056">
    <property type="entry name" value="TYR_PHOSPHATASE_2"/>
    <property type="match status" value="1"/>
</dbReference>
<keyword evidence="2" id="KW-0904">Protein phosphatase</keyword>
<reference evidence="5" key="1">
    <citation type="submission" date="2025-08" db="UniProtKB">
        <authorList>
            <consortium name="Ensembl"/>
        </authorList>
    </citation>
    <scope>IDENTIFICATION</scope>
</reference>
<dbReference type="EC" id="3.1.3.48" evidence="1"/>
<dbReference type="InterPro" id="IPR050348">
    <property type="entry name" value="Protein-Tyr_Phosphatase"/>
</dbReference>
<dbReference type="FunFam" id="3.90.190.10:FF:000013">
    <property type="entry name" value="receptor-type tyrosine-protein phosphatase zeta isoform X1"/>
    <property type="match status" value="1"/>
</dbReference>
<evidence type="ECO:0000259" key="3">
    <source>
        <dbReference type="PROSITE" id="PS50055"/>
    </source>
</evidence>
<dbReference type="OMA" id="FTELEHY"/>
<evidence type="ECO:0000256" key="2">
    <source>
        <dbReference type="ARBA" id="ARBA00022912"/>
    </source>
</evidence>
<evidence type="ECO:0000313" key="6">
    <source>
        <dbReference type="Proteomes" id="UP000694388"/>
    </source>
</evidence>
<dbReference type="PANTHER" id="PTHR19134:SF449">
    <property type="entry name" value="TYROSINE-PROTEIN PHOSPHATASE 1"/>
    <property type="match status" value="1"/>
</dbReference>